<dbReference type="GO" id="GO:0000428">
    <property type="term" value="C:DNA-directed RNA polymerase complex"/>
    <property type="evidence" value="ECO:0007669"/>
    <property type="project" value="UniProtKB-KW"/>
</dbReference>
<accession>A0ABN7S2E9</accession>
<keyword evidence="3" id="KW-0804">Transcription</keyword>
<name>A0ABN7S2E9_THEXY</name>
<evidence type="ECO:0000313" key="3">
    <source>
        <dbReference type="EMBL" id="CAG5089176.1"/>
    </source>
</evidence>
<evidence type="ECO:0000259" key="2">
    <source>
        <dbReference type="Pfam" id="PF07833"/>
    </source>
</evidence>
<comment type="caution">
    <text evidence="3">The sequence shown here is derived from an EMBL/GenBank/DDBJ whole genome shotgun (WGS) entry which is preliminary data.</text>
</comment>
<dbReference type="SUPFAM" id="SSF49299">
    <property type="entry name" value="PKD domain"/>
    <property type="match status" value="1"/>
</dbReference>
<evidence type="ECO:0000313" key="4">
    <source>
        <dbReference type="Proteomes" id="UP000681526"/>
    </source>
</evidence>
<gene>
    <name evidence="3" type="primary">txxe 1762-rpoB1</name>
    <name evidence="3" type="ORF">TXXE_12760</name>
</gene>
<dbReference type="SUPFAM" id="SSF55383">
    <property type="entry name" value="Copper amine oxidase, domain N"/>
    <property type="match status" value="1"/>
</dbReference>
<keyword evidence="3" id="KW-0548">Nucleotidyltransferase</keyword>
<dbReference type="Pfam" id="PF07833">
    <property type="entry name" value="Cu_amine_oxidN1"/>
    <property type="match status" value="1"/>
</dbReference>
<dbReference type="Gene3D" id="3.30.457.10">
    <property type="entry name" value="Copper amine oxidase-like, N-terminal domain"/>
    <property type="match status" value="1"/>
</dbReference>
<sequence length="658" mass="72781">MRSKPFKIAIVLLTVIALIIPFATARADSSSAGGFNVLQLAKDSDIMLFNGEEIRAAQPVTYKDGAAYIPLNGIASVYGFTLYFDAKTKEAVAKSNVLELRFKADSPFIKVNGSAVKGPGPVFAQEGYMMVPLRMWADLTDSRINVSGRQITLSWSIAVPSAAFEIEADDEIHAGQTVVFYKDLASHPNGLPIVQDVWEGRYDVFPEAGWYTVTRRVMDAAGNWSEPYSVTVEVLPPNLPPVADFRTDKETYRIGEHIEYRDLSADDEDAIVRRTWVGNEPVFFESGEKLVELEVEDKHGLTHRVSKFITVTDEVLYTKEEYDKLFTDIGGKYALSGSEVLGYTPVEYTFKRENVRLVRSNSPEVLRETGIAYDTIQTGKTRFLIYNQNAMSYNVNVYLVATNFNGTAVDISIGAHGAGGPDPYSTNAGKMSTLRYLDAVNRGVQAGTLRLRPKESAVLLADKLSAVPIKPNQIFSAYADITSNDYVRYRVVIVPQGVDPLQELEKLPMLPRDGVHVRGSFDYTDRSITIEEQLGQTKQRLMFGDNKYDPNLWGIDDGTGKNELNVGNYGVLYRMKVNVAPRTLISLNARGGHYTGAFIVGGSVVEVTKGSILKNQDEACVLYRSGNRAETVEIVFTPASGSNLPIALMFEPLPEERT</sequence>
<keyword evidence="4" id="KW-1185">Reference proteome</keyword>
<feature type="domain" description="Copper amine oxidase-like N-terminal" evidence="2">
    <location>
        <begin position="49"/>
        <end position="150"/>
    </location>
</feature>
<evidence type="ECO:0000256" key="1">
    <source>
        <dbReference type="SAM" id="SignalP"/>
    </source>
</evidence>
<dbReference type="InterPro" id="IPR012854">
    <property type="entry name" value="Cu_amine_oxidase-like_N"/>
</dbReference>
<dbReference type="InterPro" id="IPR036582">
    <property type="entry name" value="Mao_N_sf"/>
</dbReference>
<reference evidence="3 4" key="1">
    <citation type="submission" date="2021-04" db="EMBL/GenBank/DDBJ databases">
        <authorList>
            <person name="Rakotoarivonina H."/>
        </authorList>
    </citation>
    <scope>NUCLEOTIDE SEQUENCE [LARGE SCALE GENOMIC DNA]</scope>
    <source>
        <strain evidence="3 4">XE</strain>
    </source>
</reference>
<dbReference type="InterPro" id="IPR035986">
    <property type="entry name" value="PKD_dom_sf"/>
</dbReference>
<feature type="chain" id="PRO_5045510150" evidence="1">
    <location>
        <begin position="28"/>
        <end position="658"/>
    </location>
</feature>
<protein>
    <submittedName>
        <fullName evidence="3">DNA-directed RNA polymerase subunit beta</fullName>
        <ecNumber evidence="3">2.7.7.6</ecNumber>
    </submittedName>
</protein>
<keyword evidence="1" id="KW-0732">Signal</keyword>
<dbReference type="Proteomes" id="UP000681526">
    <property type="component" value="Unassembled WGS sequence"/>
</dbReference>
<organism evidence="3 4">
    <name type="scientific">Thermobacillus xylanilyticus</name>
    <dbReference type="NCBI Taxonomy" id="76633"/>
    <lineage>
        <taxon>Bacteria</taxon>
        <taxon>Bacillati</taxon>
        <taxon>Bacillota</taxon>
        <taxon>Bacilli</taxon>
        <taxon>Bacillales</taxon>
        <taxon>Paenibacillaceae</taxon>
        <taxon>Thermobacillus</taxon>
    </lineage>
</organism>
<proteinExistence type="predicted"/>
<dbReference type="EC" id="2.7.7.6" evidence="3"/>
<dbReference type="GO" id="GO:0003899">
    <property type="term" value="F:DNA-directed RNA polymerase activity"/>
    <property type="evidence" value="ECO:0007669"/>
    <property type="project" value="UniProtKB-EC"/>
</dbReference>
<keyword evidence="3" id="KW-0240">DNA-directed RNA polymerase</keyword>
<feature type="signal peptide" evidence="1">
    <location>
        <begin position="1"/>
        <end position="27"/>
    </location>
</feature>
<dbReference type="RefSeq" id="WP_213484915.1">
    <property type="nucleotide sequence ID" value="NZ_CAJRAY010000063.1"/>
</dbReference>
<dbReference type="EMBL" id="CAJRAY010000063">
    <property type="protein sequence ID" value="CAG5089176.1"/>
    <property type="molecule type" value="Genomic_DNA"/>
</dbReference>
<keyword evidence="3" id="KW-0808">Transferase</keyword>